<dbReference type="InterPro" id="IPR020807">
    <property type="entry name" value="PKS_DH"/>
</dbReference>
<feature type="active site" description="Proton donor; for dehydratase activity" evidence="4">
    <location>
        <position position="724"/>
    </location>
</feature>
<dbReference type="Gene3D" id="3.40.366.10">
    <property type="entry name" value="Malonyl-Coenzyme A Acyl Carrier Protein, domain 2"/>
    <property type="match status" value="1"/>
</dbReference>
<dbReference type="InterPro" id="IPR016035">
    <property type="entry name" value="Acyl_Trfase/lysoPLipase"/>
</dbReference>
<dbReference type="Pfam" id="PF21089">
    <property type="entry name" value="PKS_DH_N"/>
    <property type="match status" value="1"/>
</dbReference>
<dbReference type="SMART" id="SM00826">
    <property type="entry name" value="PKS_DH"/>
    <property type="match status" value="1"/>
</dbReference>
<feature type="region of interest" description="N-terminal hotdog fold" evidence="4">
    <location>
        <begin position="495"/>
        <end position="632"/>
    </location>
</feature>
<evidence type="ECO:0000313" key="8">
    <source>
        <dbReference type="EMBL" id="KAK4148407.1"/>
    </source>
</evidence>
<evidence type="ECO:0000259" key="6">
    <source>
        <dbReference type="PROSITE" id="PS52004"/>
    </source>
</evidence>
<dbReference type="InterPro" id="IPR014043">
    <property type="entry name" value="Acyl_transferase_dom"/>
</dbReference>
<dbReference type="Gene3D" id="1.10.287.1960">
    <property type="match status" value="1"/>
</dbReference>
<dbReference type="InterPro" id="IPR001227">
    <property type="entry name" value="Ac_transferase_dom_sf"/>
</dbReference>
<keyword evidence="2" id="KW-0597">Phosphoprotein</keyword>
<evidence type="ECO:0000256" key="2">
    <source>
        <dbReference type="ARBA" id="ARBA00022553"/>
    </source>
</evidence>
<keyword evidence="1" id="KW-0596">Phosphopantetheine</keyword>
<dbReference type="SMART" id="SM00825">
    <property type="entry name" value="PKS_KS"/>
    <property type="match status" value="1"/>
</dbReference>
<feature type="active site" description="Proton acceptor; for dehydratase activity" evidence="4">
    <location>
        <position position="527"/>
    </location>
</feature>
<reference evidence="8" key="2">
    <citation type="submission" date="2023-05" db="EMBL/GenBank/DDBJ databases">
        <authorList>
            <consortium name="Lawrence Berkeley National Laboratory"/>
            <person name="Steindorff A."/>
            <person name="Hensen N."/>
            <person name="Bonometti L."/>
            <person name="Westerberg I."/>
            <person name="Brannstrom I.O."/>
            <person name="Guillou S."/>
            <person name="Cros-Aarteil S."/>
            <person name="Calhoun S."/>
            <person name="Haridas S."/>
            <person name="Kuo A."/>
            <person name="Mondo S."/>
            <person name="Pangilinan J."/>
            <person name="Riley R."/>
            <person name="Labutti K."/>
            <person name="Andreopoulos B."/>
            <person name="Lipzen A."/>
            <person name="Chen C."/>
            <person name="Yanf M."/>
            <person name="Daum C."/>
            <person name="Ng V."/>
            <person name="Clum A."/>
            <person name="Ohm R."/>
            <person name="Martin F."/>
            <person name="Silar P."/>
            <person name="Natvig D."/>
            <person name="Lalanne C."/>
            <person name="Gautier V."/>
            <person name="Ament-Velasquez S.L."/>
            <person name="Kruys A."/>
            <person name="Hutchinson M.I."/>
            <person name="Powell A.J."/>
            <person name="Barry K."/>
            <person name="Miller A.N."/>
            <person name="Grigoriev I.V."/>
            <person name="Debuchy R."/>
            <person name="Gladieux P."/>
            <person name="Thoren M.H."/>
            <person name="Johannesson H."/>
        </authorList>
    </citation>
    <scope>NUCLEOTIDE SEQUENCE</scope>
    <source>
        <strain evidence="8">CBS 538.74</strain>
    </source>
</reference>
<dbReference type="GO" id="GO:0044550">
    <property type="term" value="P:secondary metabolite biosynthetic process"/>
    <property type="evidence" value="ECO:0007669"/>
    <property type="project" value="TreeGrafter"/>
</dbReference>
<dbReference type="InterPro" id="IPR050091">
    <property type="entry name" value="PKS_NRPS_Biosynth_Enz"/>
</dbReference>
<name>A0AAN6VBP8_9PEZI</name>
<feature type="domain" description="PKS/mFAS DH" evidence="7">
    <location>
        <begin position="495"/>
        <end position="820"/>
    </location>
</feature>
<keyword evidence="3" id="KW-0511">Multifunctional enzyme</keyword>
<comment type="caution">
    <text evidence="8">The sequence shown here is derived from an EMBL/GenBank/DDBJ whole genome shotgun (WGS) entry which is preliminary data.</text>
</comment>
<dbReference type="InterPro" id="IPR049552">
    <property type="entry name" value="PKS_DH_N"/>
</dbReference>
<dbReference type="SMART" id="SM00827">
    <property type="entry name" value="PKS_AT"/>
    <property type="match status" value="1"/>
</dbReference>
<dbReference type="InterPro" id="IPR016039">
    <property type="entry name" value="Thiolase-like"/>
</dbReference>
<dbReference type="Gene3D" id="3.10.129.110">
    <property type="entry name" value="Polyketide synthase dehydratase"/>
    <property type="match status" value="1"/>
</dbReference>
<evidence type="ECO:0000256" key="1">
    <source>
        <dbReference type="ARBA" id="ARBA00022450"/>
    </source>
</evidence>
<dbReference type="PROSITE" id="PS52004">
    <property type="entry name" value="KS3_2"/>
    <property type="match status" value="1"/>
</dbReference>
<feature type="region of interest" description="Disordered" evidence="5">
    <location>
        <begin position="632"/>
        <end position="652"/>
    </location>
</feature>
<dbReference type="Gene3D" id="3.30.70.250">
    <property type="entry name" value="Malonyl-CoA ACP transacylase, ACP-binding"/>
    <property type="match status" value="1"/>
</dbReference>
<evidence type="ECO:0000259" key="7">
    <source>
        <dbReference type="PROSITE" id="PS52019"/>
    </source>
</evidence>
<dbReference type="InterPro" id="IPR020841">
    <property type="entry name" value="PKS_Beta-ketoAc_synthase_dom"/>
</dbReference>
<protein>
    <submittedName>
        <fullName evidence="8">Polyketide synthase dehydratase-domain-containing protein</fullName>
    </submittedName>
</protein>
<gene>
    <name evidence="8" type="ORF">C8A00DRAFT_39031</name>
</gene>
<evidence type="ECO:0000313" key="9">
    <source>
        <dbReference type="Proteomes" id="UP001302745"/>
    </source>
</evidence>
<dbReference type="InterPro" id="IPR014030">
    <property type="entry name" value="Ketoacyl_synth_N"/>
</dbReference>
<dbReference type="SUPFAM" id="SSF53901">
    <property type="entry name" value="Thiolase-like"/>
    <property type="match status" value="1"/>
</dbReference>
<dbReference type="GO" id="GO:0006633">
    <property type="term" value="P:fatty acid biosynthetic process"/>
    <property type="evidence" value="ECO:0007669"/>
    <property type="project" value="TreeGrafter"/>
</dbReference>
<evidence type="ECO:0000256" key="5">
    <source>
        <dbReference type="SAM" id="MobiDB-lite"/>
    </source>
</evidence>
<dbReference type="Gene3D" id="3.30.70.3290">
    <property type="match status" value="1"/>
</dbReference>
<dbReference type="Gene3D" id="3.40.47.10">
    <property type="match status" value="1"/>
</dbReference>
<dbReference type="InterPro" id="IPR049900">
    <property type="entry name" value="PKS_mFAS_DH"/>
</dbReference>
<dbReference type="PANTHER" id="PTHR43775:SF29">
    <property type="entry name" value="ASPERFURANONE POLYKETIDE SYNTHASE AFOG-RELATED"/>
    <property type="match status" value="1"/>
</dbReference>
<dbReference type="InterPro" id="IPR049551">
    <property type="entry name" value="PKS_DH_C"/>
</dbReference>
<dbReference type="PROSITE" id="PS52019">
    <property type="entry name" value="PKS_MFAS_DH"/>
    <property type="match status" value="1"/>
</dbReference>
<dbReference type="CDD" id="cd00833">
    <property type="entry name" value="PKS"/>
    <property type="match status" value="1"/>
</dbReference>
<dbReference type="InterPro" id="IPR042104">
    <property type="entry name" value="PKS_dehydratase_sf"/>
</dbReference>
<dbReference type="EMBL" id="MU857417">
    <property type="protein sequence ID" value="KAK4148407.1"/>
    <property type="molecule type" value="Genomic_DNA"/>
</dbReference>
<evidence type="ECO:0000256" key="4">
    <source>
        <dbReference type="PROSITE-ProRule" id="PRU01363"/>
    </source>
</evidence>
<dbReference type="Proteomes" id="UP001302745">
    <property type="component" value="Unassembled WGS sequence"/>
</dbReference>
<organism evidence="8 9">
    <name type="scientific">Chaetomidium leptoderma</name>
    <dbReference type="NCBI Taxonomy" id="669021"/>
    <lineage>
        <taxon>Eukaryota</taxon>
        <taxon>Fungi</taxon>
        <taxon>Dikarya</taxon>
        <taxon>Ascomycota</taxon>
        <taxon>Pezizomycotina</taxon>
        <taxon>Sordariomycetes</taxon>
        <taxon>Sordariomycetidae</taxon>
        <taxon>Sordariales</taxon>
        <taxon>Chaetomiaceae</taxon>
        <taxon>Chaetomidium</taxon>
    </lineage>
</organism>
<sequence>MAANTPIAIIGMSCRFAGDVDNPEKLWDLLAEGRSAWSEIPKDRFNIDGFRHPNFEKLNGTNVVGGHFLKEDIGLFDAHFFNLSAETAAALDPQFRLQLESTYEAFESAGISLQDVAGSNTSVFAGSFFRDYHESLVRDPDSLPRFLLMGTGAAMASNRLSHFFDLRGQSTPVCVAVQLALTQLLRAWGINATAVTSHSSGEIAAAYAAGALDLPSAMAIAFARGGLASESNRQFARKGGMVAVGLGAKDSQKYLPLVTDGKVVLACENSPSSITVSGDVCGIDQLEALLKQDNIFARRLKVDAAWHSHHMEAVADAYYASMDNKVRPAQDHLDIAFASPATGTRLEDVEEIGSPGHWVRSLTGPVRFVEAFRSMCFEAPDSEPAVDMVVEVGPHAALSGPIQDIMGMPEFKDITIPYASCLVRKQNAVDTMHTLVGNLLQSGYPVNLAAVNFPYGKHGLKVLHDLPRYPWNHQTRHWNEPRVNKALRARSERPHDLLGSLVLGTNLKAPSWRHFVRISELPWVRDHVVQNNIIYPAAGHLSMAIEGASQLASKQSTNKKIQGYQLRDVDILNALVVAETSDGIELQLSLRPCGDRALDTKDWSEFQVQLVSSDNKWTDHCKGLIMIEYAPEDKEETSGRGSRGPKRNLGQPVEESAYRIRISPRDIYASLRSGGISHGPIFQNLKGIRARGKQSVTSFTVADSEATMPKNHQHQHVVHPTTLDSVFQAAYTAVPGAGNTVGTPKVPRSIRKLWVAHGISPSAGHPFKAYTALKHIDSQTMTTSITVADASTPSEVEASRSPVITIDDFVYQSIGMAPVQEAPSWEQDKFATAKWVPDISFLKDSYLKKQLGSELSGKEAELLMDLRRACLFYTYHALDELTAADVQGLEWHHRKFYIWMRLQVELARTNELAPGSSEWIKTT</sequence>
<reference evidence="8" key="1">
    <citation type="journal article" date="2023" name="Mol. Phylogenet. Evol.">
        <title>Genome-scale phylogeny and comparative genomics of the fungal order Sordariales.</title>
        <authorList>
            <person name="Hensen N."/>
            <person name="Bonometti L."/>
            <person name="Westerberg I."/>
            <person name="Brannstrom I.O."/>
            <person name="Guillou S."/>
            <person name="Cros-Aarteil S."/>
            <person name="Calhoun S."/>
            <person name="Haridas S."/>
            <person name="Kuo A."/>
            <person name="Mondo S."/>
            <person name="Pangilinan J."/>
            <person name="Riley R."/>
            <person name="LaButti K."/>
            <person name="Andreopoulos B."/>
            <person name="Lipzen A."/>
            <person name="Chen C."/>
            <person name="Yan M."/>
            <person name="Daum C."/>
            <person name="Ng V."/>
            <person name="Clum A."/>
            <person name="Steindorff A."/>
            <person name="Ohm R.A."/>
            <person name="Martin F."/>
            <person name="Silar P."/>
            <person name="Natvig D.O."/>
            <person name="Lalanne C."/>
            <person name="Gautier V."/>
            <person name="Ament-Velasquez S.L."/>
            <person name="Kruys A."/>
            <person name="Hutchinson M.I."/>
            <person name="Powell A.J."/>
            <person name="Barry K."/>
            <person name="Miller A.N."/>
            <person name="Grigoriev I.V."/>
            <person name="Debuchy R."/>
            <person name="Gladieux P."/>
            <person name="Hiltunen Thoren M."/>
            <person name="Johannesson H."/>
        </authorList>
    </citation>
    <scope>NUCLEOTIDE SEQUENCE</scope>
    <source>
        <strain evidence="8">CBS 538.74</strain>
    </source>
</reference>
<evidence type="ECO:0000256" key="3">
    <source>
        <dbReference type="ARBA" id="ARBA00023268"/>
    </source>
</evidence>
<keyword evidence="9" id="KW-1185">Reference proteome</keyword>
<dbReference type="Pfam" id="PF00109">
    <property type="entry name" value="ketoacyl-synt"/>
    <property type="match status" value="1"/>
</dbReference>
<dbReference type="InterPro" id="IPR016036">
    <property type="entry name" value="Malonyl_transacylase_ACP-bd"/>
</dbReference>
<dbReference type="SUPFAM" id="SSF52151">
    <property type="entry name" value="FabD/lysophospholipase-like"/>
    <property type="match status" value="1"/>
</dbReference>
<feature type="region of interest" description="C-terminal hotdog fold" evidence="4">
    <location>
        <begin position="658"/>
        <end position="820"/>
    </location>
</feature>
<dbReference type="AlphaFoldDB" id="A0AAN6VBP8"/>
<dbReference type="Pfam" id="PF14765">
    <property type="entry name" value="PS-DH"/>
    <property type="match status" value="1"/>
</dbReference>
<dbReference type="SUPFAM" id="SSF55048">
    <property type="entry name" value="Probable ACP-binding domain of malonyl-CoA ACP transacylase"/>
    <property type="match status" value="1"/>
</dbReference>
<feature type="domain" description="Ketosynthase family 3 (KS3)" evidence="6">
    <location>
        <begin position="4"/>
        <end position="466"/>
    </location>
</feature>
<feature type="non-terminal residue" evidence="8">
    <location>
        <position position="923"/>
    </location>
</feature>
<proteinExistence type="predicted"/>
<accession>A0AAN6VBP8</accession>
<dbReference type="PANTHER" id="PTHR43775">
    <property type="entry name" value="FATTY ACID SYNTHASE"/>
    <property type="match status" value="1"/>
</dbReference>
<dbReference type="GO" id="GO:0004312">
    <property type="term" value="F:fatty acid synthase activity"/>
    <property type="evidence" value="ECO:0007669"/>
    <property type="project" value="TreeGrafter"/>
</dbReference>